<dbReference type="SUPFAM" id="SSF46785">
    <property type="entry name" value="Winged helix' DNA-binding domain"/>
    <property type="match status" value="1"/>
</dbReference>
<name>A0ABT3P607_9ALTE</name>
<evidence type="ECO:0000313" key="6">
    <source>
        <dbReference type="Proteomes" id="UP001142810"/>
    </source>
</evidence>
<dbReference type="Gene3D" id="1.10.10.10">
    <property type="entry name" value="Winged helix-like DNA-binding domain superfamily/Winged helix DNA-binding domain"/>
    <property type="match status" value="1"/>
</dbReference>
<keyword evidence="3" id="KW-0804">Transcription</keyword>
<comment type="caution">
    <text evidence="5">The sequence shown here is derived from an EMBL/GenBank/DDBJ whole genome shotgun (WGS) entry which is preliminary data.</text>
</comment>
<dbReference type="EMBL" id="JAPFRD010000009">
    <property type="protein sequence ID" value="MCW8108185.1"/>
    <property type="molecule type" value="Genomic_DNA"/>
</dbReference>
<sequence>MRKEEELLVALRRVMRAVDLRSKQLSKDVGLTGPQLLVMQNIDQKPGIMVREIAENINLSPATITNILDRLEAKNLANRIRSTQDKRRVGVFLTETGQAAIEDAPRPLQEHFIERFHQLEEWEQSQMVATVQRIAAMMNAQSIDASPFLEVGSLADKLPES</sequence>
<dbReference type="Proteomes" id="UP001142810">
    <property type="component" value="Unassembled WGS sequence"/>
</dbReference>
<reference evidence="5" key="1">
    <citation type="submission" date="2022-11" db="EMBL/GenBank/DDBJ databases">
        <title>Alteromonas sp. nov., isolated from sea water of the Qingdao.</title>
        <authorList>
            <person name="Wang Q."/>
        </authorList>
    </citation>
    <scope>NUCLEOTIDE SEQUENCE</scope>
    <source>
        <strain evidence="5">ASW11-7</strain>
    </source>
</reference>
<dbReference type="PANTHER" id="PTHR42756">
    <property type="entry name" value="TRANSCRIPTIONAL REGULATOR, MARR"/>
    <property type="match status" value="1"/>
</dbReference>
<evidence type="ECO:0000259" key="4">
    <source>
        <dbReference type="PROSITE" id="PS50995"/>
    </source>
</evidence>
<dbReference type="InterPro" id="IPR036388">
    <property type="entry name" value="WH-like_DNA-bd_sf"/>
</dbReference>
<evidence type="ECO:0000256" key="2">
    <source>
        <dbReference type="ARBA" id="ARBA00023125"/>
    </source>
</evidence>
<protein>
    <submittedName>
        <fullName evidence="5">MarR family transcriptional regulator</fullName>
    </submittedName>
</protein>
<dbReference type="InterPro" id="IPR000835">
    <property type="entry name" value="HTH_MarR-typ"/>
</dbReference>
<keyword evidence="6" id="KW-1185">Reference proteome</keyword>
<dbReference type="SMART" id="SM00347">
    <property type="entry name" value="HTH_MARR"/>
    <property type="match status" value="1"/>
</dbReference>
<accession>A0ABT3P607</accession>
<dbReference type="PROSITE" id="PS50995">
    <property type="entry name" value="HTH_MARR_2"/>
    <property type="match status" value="1"/>
</dbReference>
<dbReference type="PRINTS" id="PR00598">
    <property type="entry name" value="HTHMARR"/>
</dbReference>
<organism evidence="5 6">
    <name type="scientific">Alteromonas aquimaris</name>
    <dbReference type="NCBI Taxonomy" id="2998417"/>
    <lineage>
        <taxon>Bacteria</taxon>
        <taxon>Pseudomonadati</taxon>
        <taxon>Pseudomonadota</taxon>
        <taxon>Gammaproteobacteria</taxon>
        <taxon>Alteromonadales</taxon>
        <taxon>Alteromonadaceae</taxon>
        <taxon>Alteromonas/Salinimonas group</taxon>
        <taxon>Alteromonas</taxon>
    </lineage>
</organism>
<gene>
    <name evidence="5" type="ORF">OPS25_06725</name>
</gene>
<feature type="domain" description="HTH marR-type" evidence="4">
    <location>
        <begin position="4"/>
        <end position="136"/>
    </location>
</feature>
<proteinExistence type="predicted"/>
<keyword evidence="1" id="KW-0805">Transcription regulation</keyword>
<evidence type="ECO:0000313" key="5">
    <source>
        <dbReference type="EMBL" id="MCW8108185.1"/>
    </source>
</evidence>
<keyword evidence="2" id="KW-0238">DNA-binding</keyword>
<dbReference type="RefSeq" id="WP_265617095.1">
    <property type="nucleotide sequence ID" value="NZ_JAPFRD010000009.1"/>
</dbReference>
<evidence type="ECO:0000256" key="1">
    <source>
        <dbReference type="ARBA" id="ARBA00023015"/>
    </source>
</evidence>
<evidence type="ECO:0000256" key="3">
    <source>
        <dbReference type="ARBA" id="ARBA00023163"/>
    </source>
</evidence>
<dbReference type="PANTHER" id="PTHR42756:SF1">
    <property type="entry name" value="TRANSCRIPTIONAL REPRESSOR OF EMRAB OPERON"/>
    <property type="match status" value="1"/>
</dbReference>
<dbReference type="InterPro" id="IPR036390">
    <property type="entry name" value="WH_DNA-bd_sf"/>
</dbReference>
<dbReference type="Pfam" id="PF01047">
    <property type="entry name" value="MarR"/>
    <property type="match status" value="1"/>
</dbReference>